<dbReference type="Pfam" id="PF12705">
    <property type="entry name" value="PDDEXK_1"/>
    <property type="match status" value="1"/>
</dbReference>
<dbReference type="Gene3D" id="3.90.320.10">
    <property type="match status" value="1"/>
</dbReference>
<dbReference type="KEGG" id="haby:HLVA_21290"/>
<dbReference type="Proteomes" id="UP001321582">
    <property type="component" value="Plasmid pHIC"/>
</dbReference>
<evidence type="ECO:0000313" key="3">
    <source>
        <dbReference type="Proteomes" id="UP001321582"/>
    </source>
</evidence>
<sequence length="849" mass="102126">MDFKYINYGQDEFENIINEKNRVYITDSNINKTFLKNYEKKEILKKSNLFFTLNELKENIFLDDKITLKEEKEFLLFYEILNSEEKKALNISTYYDSIDIAGEFINFFTELNEYNVDKIDNLNIWQTKRYSMFSIIKKRYEEELNKRGYTLPMFKYNIKNIDLNILKDYDEICFVNVLNFTPLEKEIITLLEKNRKKVIIYNQIYKEDYNEKELKIKDITFPKKIDTDIKIYENKEEFLEILNSIKIAESGKYDIYDLNFENSKYKNIFLNEHINFQKVIEYSSTKIFKYLDGLHTLLNNLKREEGKYLFRLKDILEAVEFKEIKYNFQIEDDDIMLLRNMAVKGYKFIDKNVNIPNKIKLMLLEIEEISKFKTLKEFCDYIEKVDVERTSEENKLLFEALSEIAVIEKLDIVSSWDNYFEDIAEGLFRLVLKYLRFKKVSENIKLDEDAILIKNYQDIKFINENMILLNCNDNLLPTKYNKSFLLTEKQRKNLGLKNYEDNRLIEKHKFLSRISNSNETIIFAINNENKNVDASSFVEELIINYNIKKADSNIDENNYEEVISSIFKNGDGFELINNNFKLKLEKNDFEDNKFIISPTDLYDLNMCNYKFYLKKIANLTDINIDIEYKLDSRTLGIILHKLMEEIGFKVWGKKIKVEKKIIRENLNKILKEYELFMPKEFERYYTEVLFENIIESVFRFFDKLNKILEKESNIKYKREENTGMIKLFDEKDIEVSAKGRIDLLVETENSRYLIDYKTGNGKFQQLDFYSILFYGDAGKAEKYLYNVMESRFILEKERKKDDKPLTKLDLEETIKGMIREKEYIRKKNLFVCNDCEYGNICRMRWEENE</sequence>
<dbReference type="RefSeq" id="WP_307905642.1">
    <property type="nucleotide sequence ID" value="NZ_AP027060.1"/>
</dbReference>
<dbReference type="EMBL" id="AP027060">
    <property type="protein sequence ID" value="BDU51560.1"/>
    <property type="molecule type" value="Genomic_DNA"/>
</dbReference>
<reference evidence="2 3" key="1">
    <citation type="submission" date="2022-11" db="EMBL/GenBank/DDBJ databases">
        <title>Haliovirga abyssi gen. nov., sp. nov., a mesophilic fermentative bacterium isolated from the Iheya North hydrothermal field and the proposal of Haliovirgaceae fam. nov.</title>
        <authorList>
            <person name="Miyazaki U."/>
            <person name="Tame A."/>
            <person name="Miyazaki J."/>
            <person name="Takai K."/>
            <person name="Sawayama S."/>
            <person name="Kitajima M."/>
            <person name="Okamoto A."/>
            <person name="Nakagawa S."/>
        </authorList>
    </citation>
    <scope>NUCLEOTIDE SEQUENCE [LARGE SCALE GENOMIC DNA]</scope>
    <source>
        <strain evidence="2 3">IC12</strain>
        <plasmid evidence="2 3">pHIC</plasmid>
    </source>
</reference>
<evidence type="ECO:0000259" key="1">
    <source>
        <dbReference type="Pfam" id="PF12705"/>
    </source>
</evidence>
<dbReference type="AlphaFoldDB" id="A0AAU9E0V6"/>
<dbReference type="InterPro" id="IPR011335">
    <property type="entry name" value="Restrct_endonuc-II-like"/>
</dbReference>
<dbReference type="InterPro" id="IPR038726">
    <property type="entry name" value="PDDEXK_AddAB-type"/>
</dbReference>
<dbReference type="SUPFAM" id="SSF52980">
    <property type="entry name" value="Restriction endonuclease-like"/>
    <property type="match status" value="1"/>
</dbReference>
<dbReference type="InterPro" id="IPR011604">
    <property type="entry name" value="PDDEXK-like_dom_sf"/>
</dbReference>
<keyword evidence="2" id="KW-0614">Plasmid</keyword>
<name>A0AAU9E0V6_9FUSO</name>
<proteinExistence type="predicted"/>
<keyword evidence="3" id="KW-1185">Reference proteome</keyword>
<organism evidence="2 3">
    <name type="scientific">Haliovirga abyssi</name>
    <dbReference type="NCBI Taxonomy" id="2996794"/>
    <lineage>
        <taxon>Bacteria</taxon>
        <taxon>Fusobacteriati</taxon>
        <taxon>Fusobacteriota</taxon>
        <taxon>Fusobacteriia</taxon>
        <taxon>Fusobacteriales</taxon>
        <taxon>Haliovirgaceae</taxon>
        <taxon>Haliovirga</taxon>
    </lineage>
</organism>
<accession>A0AAU9E0V6</accession>
<geneLocation type="plasmid" evidence="2 3">
    <name>pHIC</name>
</geneLocation>
<gene>
    <name evidence="2" type="ORF">HLVA_21290</name>
</gene>
<protein>
    <recommendedName>
        <fullName evidence="1">PD-(D/E)XK endonuclease-like domain-containing protein</fullName>
    </recommendedName>
</protein>
<evidence type="ECO:0000313" key="2">
    <source>
        <dbReference type="EMBL" id="BDU51560.1"/>
    </source>
</evidence>
<feature type="domain" description="PD-(D/E)XK endonuclease-like" evidence="1">
    <location>
        <begin position="596"/>
        <end position="842"/>
    </location>
</feature>